<comment type="pathway">
    <text evidence="1">Cofactor biosynthesis; FAD biosynthesis; FAD from FMN: step 1/1.</text>
</comment>
<protein>
    <recommendedName>
        <fullName evidence="3">FAD synthase</fullName>
        <ecNumber evidence="3">2.7.7.2</ecNumber>
    </recommendedName>
</protein>
<keyword evidence="8" id="KW-0547">Nucleotide-binding</keyword>
<dbReference type="PANTHER" id="PTHR22749:SF6">
    <property type="entry name" value="RIBOFLAVIN KINASE"/>
    <property type="match status" value="1"/>
</dbReference>
<proteinExistence type="inferred from homology"/>
<dbReference type="InterPro" id="IPR014729">
    <property type="entry name" value="Rossmann-like_a/b/a_fold"/>
</dbReference>
<dbReference type="GO" id="GO:0008531">
    <property type="term" value="F:riboflavin kinase activity"/>
    <property type="evidence" value="ECO:0007669"/>
    <property type="project" value="TreeGrafter"/>
</dbReference>
<dbReference type="OrthoDB" id="9803667at2"/>
<evidence type="ECO:0000256" key="7">
    <source>
        <dbReference type="ARBA" id="ARBA00022695"/>
    </source>
</evidence>
<keyword evidence="9" id="KW-0274">FAD</keyword>
<accession>A0A0H5E7I2</accession>
<dbReference type="PANTHER" id="PTHR22749">
    <property type="entry name" value="RIBOFLAVIN KINASE/FMN ADENYLYLTRANSFERASE"/>
    <property type="match status" value="1"/>
</dbReference>
<feature type="domain" description="FAD synthetase" evidence="12">
    <location>
        <begin position="16"/>
        <end position="168"/>
    </location>
</feature>
<evidence type="ECO:0000256" key="5">
    <source>
        <dbReference type="ARBA" id="ARBA00022643"/>
    </source>
</evidence>
<gene>
    <name evidence="13" type="primary">ribF</name>
    <name evidence="13" type="ORF">ELAC_1978</name>
</gene>
<dbReference type="InterPro" id="IPR004821">
    <property type="entry name" value="Cyt_trans-like"/>
</dbReference>
<evidence type="ECO:0000256" key="6">
    <source>
        <dbReference type="ARBA" id="ARBA00022679"/>
    </source>
</evidence>
<evidence type="ECO:0000256" key="8">
    <source>
        <dbReference type="ARBA" id="ARBA00022741"/>
    </source>
</evidence>
<evidence type="ECO:0000256" key="1">
    <source>
        <dbReference type="ARBA" id="ARBA00004726"/>
    </source>
</evidence>
<evidence type="ECO:0000256" key="9">
    <source>
        <dbReference type="ARBA" id="ARBA00022827"/>
    </source>
</evidence>
<dbReference type="GO" id="GO:0003919">
    <property type="term" value="F:FMN adenylyltransferase activity"/>
    <property type="evidence" value="ECO:0007669"/>
    <property type="project" value="UniProtKB-EC"/>
</dbReference>
<dbReference type="SUPFAM" id="SSF52374">
    <property type="entry name" value="Nucleotidylyl transferase"/>
    <property type="match status" value="1"/>
</dbReference>
<evidence type="ECO:0000259" key="12">
    <source>
        <dbReference type="Pfam" id="PF06574"/>
    </source>
</evidence>
<evidence type="ECO:0000256" key="3">
    <source>
        <dbReference type="ARBA" id="ARBA00012393"/>
    </source>
</evidence>
<dbReference type="GO" id="GO:0005524">
    <property type="term" value="F:ATP binding"/>
    <property type="evidence" value="ECO:0007669"/>
    <property type="project" value="UniProtKB-KW"/>
</dbReference>
<keyword evidence="10" id="KW-0067">ATP-binding</keyword>
<dbReference type="AlphaFoldDB" id="A0A0H5E7I2"/>
<dbReference type="Gene3D" id="3.40.50.620">
    <property type="entry name" value="HUPs"/>
    <property type="match status" value="1"/>
</dbReference>
<reference evidence="14" key="1">
    <citation type="submission" date="2015-06" db="EMBL/GenBank/DDBJ databases">
        <authorList>
            <person name="Bertelli C."/>
        </authorList>
    </citation>
    <scope>NUCLEOTIDE SEQUENCE [LARGE SCALE GENOMIC DNA]</scope>
    <source>
        <strain evidence="14">CRIB-30</strain>
    </source>
</reference>
<name>A0A0H5E7I2_9BACT</name>
<evidence type="ECO:0000256" key="11">
    <source>
        <dbReference type="ARBA" id="ARBA00049494"/>
    </source>
</evidence>
<dbReference type="GO" id="GO:0009231">
    <property type="term" value="P:riboflavin biosynthetic process"/>
    <property type="evidence" value="ECO:0007669"/>
    <property type="project" value="InterPro"/>
</dbReference>
<keyword evidence="7 13" id="KW-0548">Nucleotidyltransferase</keyword>
<dbReference type="InterPro" id="IPR023468">
    <property type="entry name" value="Riboflavin_kinase"/>
</dbReference>
<keyword evidence="5" id="KW-0288">FMN</keyword>
<evidence type="ECO:0000256" key="10">
    <source>
        <dbReference type="ARBA" id="ARBA00022840"/>
    </source>
</evidence>
<dbReference type="EMBL" id="CWGJ01000027">
    <property type="protein sequence ID" value="CRX39300.1"/>
    <property type="molecule type" value="Genomic_DNA"/>
</dbReference>
<dbReference type="Pfam" id="PF06574">
    <property type="entry name" value="FAD_syn"/>
    <property type="match status" value="1"/>
</dbReference>
<evidence type="ECO:0000313" key="14">
    <source>
        <dbReference type="Proteomes" id="UP000220251"/>
    </source>
</evidence>
<dbReference type="GO" id="GO:0006747">
    <property type="term" value="P:FAD biosynthetic process"/>
    <property type="evidence" value="ECO:0007669"/>
    <property type="project" value="UniProtKB-UniPathway"/>
</dbReference>
<dbReference type="NCBIfam" id="TIGR00125">
    <property type="entry name" value="cyt_tran_rel"/>
    <property type="match status" value="1"/>
</dbReference>
<keyword evidence="6 13" id="KW-0808">Transferase</keyword>
<keyword evidence="14" id="KW-1185">Reference proteome</keyword>
<dbReference type="EC" id="2.7.7.2" evidence="3"/>
<dbReference type="RefSeq" id="WP_098039171.1">
    <property type="nucleotide sequence ID" value="NZ_CWGJ01000027.1"/>
</dbReference>
<sequence>MPIAELDLDQSLKEPINTPLVFTIGTFDGVHLGHQALIQRASEEAKRLRGKLAILTFRTPPAWLLFPEKKKPLLISFEERIQKLNSLHPDYIFILEFTEEVATLTVDEFFAKLKRHFRIAKFIFGHDATIGSDQKQNRENILRSAKLKGFEVEFFPPVLFNGQPVSSTLIRGYMEKGHFAEAQKLMGTNQNLA</sequence>
<comment type="catalytic activity">
    <reaction evidence="11">
        <text>FMN + ATP + H(+) = FAD + diphosphate</text>
        <dbReference type="Rhea" id="RHEA:17237"/>
        <dbReference type="ChEBI" id="CHEBI:15378"/>
        <dbReference type="ChEBI" id="CHEBI:30616"/>
        <dbReference type="ChEBI" id="CHEBI:33019"/>
        <dbReference type="ChEBI" id="CHEBI:57692"/>
        <dbReference type="ChEBI" id="CHEBI:58210"/>
        <dbReference type="EC" id="2.7.7.2"/>
    </reaction>
</comment>
<evidence type="ECO:0000256" key="4">
    <source>
        <dbReference type="ARBA" id="ARBA00022630"/>
    </source>
</evidence>
<comment type="similarity">
    <text evidence="2">Belongs to the RibF family.</text>
</comment>
<evidence type="ECO:0000256" key="2">
    <source>
        <dbReference type="ARBA" id="ARBA00010214"/>
    </source>
</evidence>
<dbReference type="GO" id="GO:0009398">
    <property type="term" value="P:FMN biosynthetic process"/>
    <property type="evidence" value="ECO:0007669"/>
    <property type="project" value="TreeGrafter"/>
</dbReference>
<keyword evidence="4" id="KW-0285">Flavoprotein</keyword>
<evidence type="ECO:0000313" key="13">
    <source>
        <dbReference type="EMBL" id="CRX39300.1"/>
    </source>
</evidence>
<organism evidence="13 14">
    <name type="scientific">Estrella lausannensis</name>
    <dbReference type="NCBI Taxonomy" id="483423"/>
    <lineage>
        <taxon>Bacteria</taxon>
        <taxon>Pseudomonadati</taxon>
        <taxon>Chlamydiota</taxon>
        <taxon>Chlamydiia</taxon>
        <taxon>Parachlamydiales</taxon>
        <taxon>Candidatus Criblamydiaceae</taxon>
        <taxon>Estrella</taxon>
    </lineage>
</organism>
<dbReference type="InterPro" id="IPR015864">
    <property type="entry name" value="FAD_synthase"/>
</dbReference>
<dbReference type="UniPathway" id="UPA00277">
    <property type="reaction ID" value="UER00407"/>
</dbReference>
<dbReference type="CDD" id="cd02064">
    <property type="entry name" value="FAD_synthetase_N"/>
    <property type="match status" value="1"/>
</dbReference>
<dbReference type="Proteomes" id="UP000220251">
    <property type="component" value="Unassembled WGS sequence"/>
</dbReference>